<proteinExistence type="predicted"/>
<gene>
    <name evidence="3" type="ordered locus">Pden_1230</name>
</gene>
<evidence type="ECO:0000313" key="4">
    <source>
        <dbReference type="Proteomes" id="UP000000361"/>
    </source>
</evidence>
<dbReference type="STRING" id="318586.Pden_1230"/>
<sequence length="141" mass="15755">MIRTRAMDLQQKIAARKRERELEEKQAEMRAWGVRGTQSKESPDEAEEECVDTDDLPVDEEAVDDAIFKAKLEGAHGFVQFLYYFLLALIALLVFAAVKATLFDGDLFGAIVFAIVALLLRRLNRGMINSVTPPDQSPPAT</sequence>
<dbReference type="Proteomes" id="UP000000361">
    <property type="component" value="Chromosome 1"/>
</dbReference>
<evidence type="ECO:0000313" key="3">
    <source>
        <dbReference type="EMBL" id="ABL69335.1"/>
    </source>
</evidence>
<dbReference type="EMBL" id="CP000489">
    <property type="protein sequence ID" value="ABL69335.1"/>
    <property type="molecule type" value="Genomic_DNA"/>
</dbReference>
<keyword evidence="2" id="KW-0472">Membrane</keyword>
<dbReference type="KEGG" id="pde:Pden_1230"/>
<feature type="transmembrane region" description="Helical" evidence="2">
    <location>
        <begin position="107"/>
        <end position="123"/>
    </location>
</feature>
<protein>
    <submittedName>
        <fullName evidence="3">Uncharacterized protein</fullName>
    </submittedName>
</protein>
<evidence type="ECO:0000256" key="1">
    <source>
        <dbReference type="SAM" id="MobiDB-lite"/>
    </source>
</evidence>
<feature type="region of interest" description="Disordered" evidence="1">
    <location>
        <begin position="18"/>
        <end position="54"/>
    </location>
</feature>
<name>A1B1E1_PARDP</name>
<dbReference type="HOGENOM" id="CLU_1823507_0_0_5"/>
<keyword evidence="4" id="KW-1185">Reference proteome</keyword>
<dbReference type="EnsemblBacteria" id="ABL69335">
    <property type="protein sequence ID" value="ABL69335"/>
    <property type="gene ID" value="Pden_1230"/>
</dbReference>
<reference evidence="4" key="1">
    <citation type="submission" date="2006-12" db="EMBL/GenBank/DDBJ databases">
        <title>Complete sequence of chromosome 1 of Paracoccus denitrificans PD1222.</title>
        <authorList>
            <person name="Copeland A."/>
            <person name="Lucas S."/>
            <person name="Lapidus A."/>
            <person name="Barry K."/>
            <person name="Detter J.C."/>
            <person name="Glavina del Rio T."/>
            <person name="Hammon N."/>
            <person name="Israni S."/>
            <person name="Dalin E."/>
            <person name="Tice H."/>
            <person name="Pitluck S."/>
            <person name="Munk A.C."/>
            <person name="Brettin T."/>
            <person name="Bruce D."/>
            <person name="Han C."/>
            <person name="Tapia R."/>
            <person name="Gilna P."/>
            <person name="Schmutz J."/>
            <person name="Larimer F."/>
            <person name="Land M."/>
            <person name="Hauser L."/>
            <person name="Kyrpides N."/>
            <person name="Lykidis A."/>
            <person name="Spiro S."/>
            <person name="Richardson D.J."/>
            <person name="Moir J.W.B."/>
            <person name="Ferguson S.J."/>
            <person name="van Spanning R.J.M."/>
            <person name="Richardson P."/>
        </authorList>
    </citation>
    <scope>NUCLEOTIDE SEQUENCE [LARGE SCALE GENOMIC DNA]</scope>
    <source>
        <strain evidence="4">Pd 1222</strain>
    </source>
</reference>
<dbReference type="AlphaFoldDB" id="A1B1E1"/>
<organism evidence="3 4">
    <name type="scientific">Paracoccus denitrificans (strain Pd 1222)</name>
    <dbReference type="NCBI Taxonomy" id="318586"/>
    <lineage>
        <taxon>Bacteria</taxon>
        <taxon>Pseudomonadati</taxon>
        <taxon>Pseudomonadota</taxon>
        <taxon>Alphaproteobacteria</taxon>
        <taxon>Rhodobacterales</taxon>
        <taxon>Paracoccaceae</taxon>
        <taxon>Paracoccus</taxon>
    </lineage>
</organism>
<keyword evidence="2" id="KW-0812">Transmembrane</keyword>
<keyword evidence="2" id="KW-1133">Transmembrane helix</keyword>
<accession>A1B1E1</accession>
<feature type="compositionally biased region" description="Basic and acidic residues" evidence="1">
    <location>
        <begin position="18"/>
        <end position="28"/>
    </location>
</feature>
<evidence type="ECO:0000256" key="2">
    <source>
        <dbReference type="SAM" id="Phobius"/>
    </source>
</evidence>
<feature type="transmembrane region" description="Helical" evidence="2">
    <location>
        <begin position="81"/>
        <end position="101"/>
    </location>
</feature>
<feature type="compositionally biased region" description="Acidic residues" evidence="1">
    <location>
        <begin position="44"/>
        <end position="54"/>
    </location>
</feature>